<protein>
    <submittedName>
        <fullName evidence="1">Extracellular solute-binding protein</fullName>
    </submittedName>
</protein>
<dbReference type="Proteomes" id="UP001139347">
    <property type="component" value="Unassembled WGS sequence"/>
</dbReference>
<dbReference type="AlphaFoldDB" id="A0A9X1WMG1"/>
<dbReference type="SUPFAM" id="SSF53850">
    <property type="entry name" value="Periplasmic binding protein-like II"/>
    <property type="match status" value="1"/>
</dbReference>
<dbReference type="RefSeq" id="WP_244724935.1">
    <property type="nucleotide sequence ID" value="NZ_JALIRP010000003.1"/>
</dbReference>
<dbReference type="PANTHER" id="PTHR43649:SF12">
    <property type="entry name" value="DIACETYLCHITOBIOSE BINDING PROTEIN DASA"/>
    <property type="match status" value="1"/>
</dbReference>
<evidence type="ECO:0000313" key="2">
    <source>
        <dbReference type="Proteomes" id="UP001139347"/>
    </source>
</evidence>
<reference evidence="1" key="1">
    <citation type="submission" date="2022-04" db="EMBL/GenBank/DDBJ databases">
        <title>Paenibacillus mangrovi sp. nov., a novel endophytic bacterium isolated from bark of Kandelia candel.</title>
        <authorList>
            <person name="Tuo L."/>
        </authorList>
    </citation>
    <scope>NUCLEOTIDE SEQUENCE</scope>
    <source>
        <strain evidence="1">KQZ6P-2</strain>
    </source>
</reference>
<dbReference type="Gene3D" id="3.40.190.10">
    <property type="entry name" value="Periplasmic binding protein-like II"/>
    <property type="match status" value="2"/>
</dbReference>
<accession>A0A9X1WMG1</accession>
<proteinExistence type="predicted"/>
<dbReference type="EMBL" id="JALIRP010000003">
    <property type="protein sequence ID" value="MCJ8011992.1"/>
    <property type="molecule type" value="Genomic_DNA"/>
</dbReference>
<dbReference type="InterPro" id="IPR050490">
    <property type="entry name" value="Bact_solute-bd_prot1"/>
</dbReference>
<dbReference type="PANTHER" id="PTHR43649">
    <property type="entry name" value="ARABINOSE-BINDING PROTEIN-RELATED"/>
    <property type="match status" value="1"/>
</dbReference>
<keyword evidence="2" id="KW-1185">Reference proteome</keyword>
<evidence type="ECO:0000313" key="1">
    <source>
        <dbReference type="EMBL" id="MCJ8011992.1"/>
    </source>
</evidence>
<name>A0A9X1WMG1_9BACL</name>
<organism evidence="1 2">
    <name type="scientific">Paenibacillus mangrovi</name>
    <dbReference type="NCBI Taxonomy" id="2931978"/>
    <lineage>
        <taxon>Bacteria</taxon>
        <taxon>Bacillati</taxon>
        <taxon>Bacillota</taxon>
        <taxon>Bacilli</taxon>
        <taxon>Bacillales</taxon>
        <taxon>Paenibacillaceae</taxon>
        <taxon>Paenibacillus</taxon>
    </lineage>
</organism>
<dbReference type="Pfam" id="PF01547">
    <property type="entry name" value="SBP_bac_1"/>
    <property type="match status" value="1"/>
</dbReference>
<dbReference type="InterPro" id="IPR006059">
    <property type="entry name" value="SBP"/>
</dbReference>
<comment type="caution">
    <text evidence="1">The sequence shown here is derived from an EMBL/GenBank/DDBJ whole genome shotgun (WGS) entry which is preliminary data.</text>
</comment>
<sequence length="525" mass="58578">MISLLLASTTVLTACSSEKAGENKNAASGEAQTQAQAQENKDISILLSHNNSGFASKAPEEKKVKYYEELSKESGYNVNYEFLGAGEDFRQQLSLRFASGDLADLVRTDSINSDVHQGAVDQGIFLELGPLIDKYGPNLKKKIPEVAWNSPKVNKDGKIYGIPVLSGAPADRIMFYRQDMLDQLHMEVPKTLDDFLKFAEAVKVEDVNGDGDPNNEWALSLTDAMGWRDVFTGSFGVRPGTWHVHNGKLEPDIIQPEMKEAIAFYKKLYDNGYIEKDFITKKQGDSGTDISKGLVASWGAATYQFPAVNAQEYPNQPNAKITMAVPPKGPRGENYLQITNDQIYYVWTIPATTKNPEEIIKFLDWAWGSPEADKFFAYGIKDYNYTENNGQLQFDPLGPNNSELNEKEFFQLSMNVRENGLNNPLALKVLPDSDVILKGYEDSKTTMLPNEDAMYMPNLKALDGRPELTPGFVSGSLFYDTFVKLVVGKEDLDKGFDAFVQDWKQRGGDAAIQEATDWYNSTNKK</sequence>
<gene>
    <name evidence="1" type="ORF">MUG84_09585</name>
</gene>